<comment type="caution">
    <text evidence="4">The sequence shown here is derived from an EMBL/GenBank/DDBJ whole genome shotgun (WGS) entry which is preliminary data.</text>
</comment>
<dbReference type="InterPro" id="IPR057326">
    <property type="entry name" value="KR_dom"/>
</dbReference>
<dbReference type="InterPro" id="IPR036291">
    <property type="entry name" value="NAD(P)-bd_dom_sf"/>
</dbReference>
<sequence>MKKKTVIITGGNQGIGLFITRAFQAAHYHVLVGARSEGRLQKDLSETIRYCQADVRDRLAHQKLVETAIAWTGQLNVYVNCAGFSGWKDAAKVDESFWDDMIDTNLAGTFWGCQAAAHGMKKGGAIINISSLAGRRGSAFNAVYCASKFGVQGLTQSLAKELGSRQIRVNAVCPVYVMTEGLKKALEGEASPVKGGSIESYLKTFAKEQSALGRLPTGEEVADTCLFLASEAASGITGQSIHVDCGIFPS</sequence>
<reference evidence="4 5" key="1">
    <citation type="submission" date="2017-09" db="EMBL/GenBank/DDBJ databases">
        <title>Depth-based differentiation of microbial function through sediment-hosted aquifers and enrichment of novel symbionts in the deep terrestrial subsurface.</title>
        <authorList>
            <person name="Probst A.J."/>
            <person name="Ladd B."/>
            <person name="Jarett J.K."/>
            <person name="Geller-Mcgrath D.E."/>
            <person name="Sieber C.M."/>
            <person name="Emerson J.B."/>
            <person name="Anantharaman K."/>
            <person name="Thomas B.C."/>
            <person name="Malmstrom R."/>
            <person name="Stieglmeier M."/>
            <person name="Klingl A."/>
            <person name="Woyke T."/>
            <person name="Ryan C.M."/>
            <person name="Banfield J.F."/>
        </authorList>
    </citation>
    <scope>NUCLEOTIDE SEQUENCE [LARGE SCALE GENOMIC DNA]</scope>
    <source>
        <strain evidence="4">CG11_big_fil_rev_8_21_14_0_20_45_26</strain>
    </source>
</reference>
<protein>
    <submittedName>
        <fullName evidence="4">Short-chain dehydrogenase</fullName>
    </submittedName>
</protein>
<proteinExistence type="inferred from homology"/>
<dbReference type="PANTHER" id="PTHR42760">
    <property type="entry name" value="SHORT-CHAIN DEHYDROGENASES/REDUCTASES FAMILY MEMBER"/>
    <property type="match status" value="1"/>
</dbReference>
<dbReference type="InterPro" id="IPR002347">
    <property type="entry name" value="SDR_fam"/>
</dbReference>
<dbReference type="Pfam" id="PF13561">
    <property type="entry name" value="adh_short_C2"/>
    <property type="match status" value="1"/>
</dbReference>
<accession>A0A2H0LLF5</accession>
<dbReference type="FunFam" id="3.40.50.720:FF:000084">
    <property type="entry name" value="Short-chain dehydrogenase reductase"/>
    <property type="match status" value="1"/>
</dbReference>
<dbReference type="InterPro" id="IPR020904">
    <property type="entry name" value="Sc_DH/Rdtase_CS"/>
</dbReference>
<evidence type="ECO:0000313" key="4">
    <source>
        <dbReference type="EMBL" id="PIQ85242.1"/>
    </source>
</evidence>
<dbReference type="PANTHER" id="PTHR42760:SF133">
    <property type="entry name" value="3-OXOACYL-[ACYL-CARRIER-PROTEIN] REDUCTASE"/>
    <property type="match status" value="1"/>
</dbReference>
<dbReference type="SMART" id="SM00822">
    <property type="entry name" value="PKS_KR"/>
    <property type="match status" value="1"/>
</dbReference>
<dbReference type="EMBL" id="PCVY01000072">
    <property type="protein sequence ID" value="PIQ85242.1"/>
    <property type="molecule type" value="Genomic_DNA"/>
</dbReference>
<gene>
    <name evidence="4" type="ORF">COV74_09810</name>
</gene>
<organism evidence="4 5">
    <name type="scientific">Candidatus Abzuiibacterium crystallinum</name>
    <dbReference type="NCBI Taxonomy" id="1974748"/>
    <lineage>
        <taxon>Bacteria</taxon>
        <taxon>Pseudomonadati</taxon>
        <taxon>Candidatus Omnitrophota</taxon>
        <taxon>Candidatus Abzuiibacterium</taxon>
    </lineage>
</organism>
<dbReference type="CDD" id="cd05233">
    <property type="entry name" value="SDR_c"/>
    <property type="match status" value="1"/>
</dbReference>
<dbReference type="Gene3D" id="3.40.50.720">
    <property type="entry name" value="NAD(P)-binding Rossmann-like Domain"/>
    <property type="match status" value="1"/>
</dbReference>
<evidence type="ECO:0000256" key="2">
    <source>
        <dbReference type="ARBA" id="ARBA00023002"/>
    </source>
</evidence>
<dbReference type="Proteomes" id="UP000230859">
    <property type="component" value="Unassembled WGS sequence"/>
</dbReference>
<name>A0A2H0LLF5_9BACT</name>
<evidence type="ECO:0000259" key="3">
    <source>
        <dbReference type="SMART" id="SM00822"/>
    </source>
</evidence>
<dbReference type="PROSITE" id="PS00061">
    <property type="entry name" value="ADH_SHORT"/>
    <property type="match status" value="1"/>
</dbReference>
<evidence type="ECO:0000313" key="5">
    <source>
        <dbReference type="Proteomes" id="UP000230859"/>
    </source>
</evidence>
<dbReference type="GO" id="GO:0016616">
    <property type="term" value="F:oxidoreductase activity, acting on the CH-OH group of donors, NAD or NADP as acceptor"/>
    <property type="evidence" value="ECO:0007669"/>
    <property type="project" value="TreeGrafter"/>
</dbReference>
<dbReference type="PRINTS" id="PR00080">
    <property type="entry name" value="SDRFAMILY"/>
</dbReference>
<dbReference type="AlphaFoldDB" id="A0A2H0LLF5"/>
<comment type="similarity">
    <text evidence="1">Belongs to the short-chain dehydrogenases/reductases (SDR) family.</text>
</comment>
<evidence type="ECO:0000256" key="1">
    <source>
        <dbReference type="ARBA" id="ARBA00006484"/>
    </source>
</evidence>
<keyword evidence="2" id="KW-0560">Oxidoreductase</keyword>
<dbReference type="PRINTS" id="PR00081">
    <property type="entry name" value="GDHRDH"/>
</dbReference>
<dbReference type="GO" id="GO:0048038">
    <property type="term" value="F:quinone binding"/>
    <property type="evidence" value="ECO:0007669"/>
    <property type="project" value="TreeGrafter"/>
</dbReference>
<dbReference type="GO" id="GO:0006633">
    <property type="term" value="P:fatty acid biosynthetic process"/>
    <property type="evidence" value="ECO:0007669"/>
    <property type="project" value="TreeGrafter"/>
</dbReference>
<feature type="domain" description="Ketoreductase" evidence="3">
    <location>
        <begin position="4"/>
        <end position="178"/>
    </location>
</feature>
<dbReference type="SUPFAM" id="SSF51735">
    <property type="entry name" value="NAD(P)-binding Rossmann-fold domains"/>
    <property type="match status" value="1"/>
</dbReference>